<dbReference type="GO" id="GO:0007162">
    <property type="term" value="P:negative regulation of cell adhesion"/>
    <property type="evidence" value="ECO:0007669"/>
    <property type="project" value="TreeGrafter"/>
</dbReference>
<dbReference type="Pfam" id="PF08337">
    <property type="entry name" value="Plexin_cytopl"/>
    <property type="match status" value="1"/>
</dbReference>
<feature type="region of interest" description="Disordered" evidence="17">
    <location>
        <begin position="679"/>
        <end position="745"/>
    </location>
</feature>
<dbReference type="Pfam" id="PF17960">
    <property type="entry name" value="TIG_plexin"/>
    <property type="match status" value="1"/>
</dbReference>
<dbReference type="InterPro" id="IPR008936">
    <property type="entry name" value="Rho_GTPase_activation_prot"/>
</dbReference>
<evidence type="ECO:0000313" key="20">
    <source>
        <dbReference type="Ensembl" id="ENSSTUP00000085783.1"/>
    </source>
</evidence>
<dbReference type="PANTHER" id="PTHR22625:SF36">
    <property type="entry name" value="PLEXIN-B1"/>
    <property type="match status" value="1"/>
</dbReference>
<dbReference type="InterPro" id="IPR013783">
    <property type="entry name" value="Ig-like_fold"/>
</dbReference>
<dbReference type="FunFam" id="2.130.10.10:FF:000126">
    <property type="entry name" value="Plexin B1"/>
    <property type="match status" value="1"/>
</dbReference>
<dbReference type="Pfam" id="PF01833">
    <property type="entry name" value="TIG"/>
    <property type="match status" value="2"/>
</dbReference>
<name>A0A674CQT1_SALTR</name>
<evidence type="ECO:0000256" key="6">
    <source>
        <dbReference type="ARBA" id="ARBA00022729"/>
    </source>
</evidence>
<dbReference type="GO" id="GO:0050772">
    <property type="term" value="P:positive regulation of axonogenesis"/>
    <property type="evidence" value="ECO:0007669"/>
    <property type="project" value="TreeGrafter"/>
</dbReference>
<dbReference type="SUPFAM" id="SSF81296">
    <property type="entry name" value="E set domains"/>
    <property type="match status" value="3"/>
</dbReference>
<dbReference type="Gene3D" id="1.10.506.10">
    <property type="entry name" value="GTPase Activation - p120gap, domain 1"/>
    <property type="match status" value="1"/>
</dbReference>
<evidence type="ECO:0000256" key="12">
    <source>
        <dbReference type="ARBA" id="ARBA00023170"/>
    </source>
</evidence>
<feature type="region of interest" description="Disordered" evidence="17">
    <location>
        <begin position="1449"/>
        <end position="1468"/>
    </location>
</feature>
<evidence type="ECO:0000256" key="15">
    <source>
        <dbReference type="ARBA" id="ARBA00070678"/>
    </source>
</evidence>
<dbReference type="InterPro" id="IPR057533">
    <property type="entry name" value="PSI_Plexin-B"/>
</dbReference>
<gene>
    <name evidence="20" type="primary">PLXNB1</name>
    <name evidence="20" type="synonym">LOC115150137</name>
</gene>
<evidence type="ECO:0000259" key="19">
    <source>
        <dbReference type="PROSITE" id="PS51004"/>
    </source>
</evidence>
<dbReference type="GO" id="GO:0007411">
    <property type="term" value="P:axon guidance"/>
    <property type="evidence" value="ECO:0007669"/>
    <property type="project" value="UniProtKB-ARBA"/>
</dbReference>
<keyword evidence="7" id="KW-0677">Repeat</keyword>
<comment type="function">
    <text evidence="14">Receptor for SEMA4D. Plays a role in GABAergic synapse development. Mediates SEMA4A- and SEMA4D-dependent inhibitory synapse development. Plays a role in RHOA activation and subsequent changes of the actin cytoskeleton. Plays a role in axon guidance, invasive growth and cell migration.</text>
</comment>
<dbReference type="GO" id="GO:0002116">
    <property type="term" value="C:semaphorin receptor complex"/>
    <property type="evidence" value="ECO:0007669"/>
    <property type="project" value="TreeGrafter"/>
</dbReference>
<feature type="region of interest" description="Disordered" evidence="17">
    <location>
        <begin position="838"/>
        <end position="860"/>
    </location>
</feature>
<dbReference type="InterPro" id="IPR013548">
    <property type="entry name" value="Plexin_cytoplasmic_RasGAP_dom"/>
</dbReference>
<keyword evidence="21" id="KW-1185">Reference proteome</keyword>
<feature type="transmembrane region" description="Helical" evidence="18">
    <location>
        <begin position="1505"/>
        <end position="1525"/>
    </location>
</feature>
<dbReference type="SMART" id="SM00423">
    <property type="entry name" value="PSI"/>
    <property type="match status" value="3"/>
</dbReference>
<evidence type="ECO:0000256" key="10">
    <source>
        <dbReference type="ARBA" id="ARBA00023136"/>
    </source>
</evidence>
<dbReference type="InterPro" id="IPR041362">
    <property type="entry name" value="TIG2_plexin"/>
</dbReference>
<dbReference type="Gene3D" id="2.130.10.10">
    <property type="entry name" value="YVTN repeat-like/Quinoprotein amine dehydrogenase"/>
    <property type="match status" value="1"/>
</dbReference>
<dbReference type="InterPro" id="IPR001627">
    <property type="entry name" value="Semap_dom"/>
</dbReference>
<dbReference type="Pfam" id="PF24317">
    <property type="entry name" value="PSI_Plexin-B"/>
    <property type="match status" value="1"/>
</dbReference>
<dbReference type="GO" id="GO:0005886">
    <property type="term" value="C:plasma membrane"/>
    <property type="evidence" value="ECO:0007669"/>
    <property type="project" value="UniProtKB-SubCell"/>
</dbReference>
<dbReference type="GeneTree" id="ENSGT01150000286928"/>
<feature type="compositionally biased region" description="Basic and acidic residues" evidence="17">
    <location>
        <begin position="847"/>
        <end position="860"/>
    </location>
</feature>
<dbReference type="PANTHER" id="PTHR22625">
    <property type="entry name" value="PLEXIN"/>
    <property type="match status" value="1"/>
</dbReference>
<evidence type="ECO:0000256" key="4">
    <source>
        <dbReference type="ARBA" id="ARBA00022553"/>
    </source>
</evidence>
<dbReference type="InterPro" id="IPR036352">
    <property type="entry name" value="Semap_dom_sf"/>
</dbReference>
<dbReference type="SUPFAM" id="SSF103575">
    <property type="entry name" value="Plexin repeat"/>
    <property type="match status" value="1"/>
</dbReference>
<dbReference type="SUPFAM" id="SSF48350">
    <property type="entry name" value="GTPase activation domain, GAP"/>
    <property type="match status" value="1"/>
</dbReference>
<dbReference type="InterPro" id="IPR002909">
    <property type="entry name" value="IPT_dom"/>
</dbReference>
<dbReference type="Pfam" id="PF18020">
    <property type="entry name" value="TIG_2"/>
    <property type="match status" value="1"/>
</dbReference>
<dbReference type="Pfam" id="PF01403">
    <property type="entry name" value="Sema"/>
    <property type="match status" value="1"/>
</dbReference>
<keyword evidence="11" id="KW-1015">Disulfide bond</keyword>
<keyword evidence="6" id="KW-0732">Signal</keyword>
<keyword evidence="12" id="KW-0675">Receptor</keyword>
<dbReference type="InterPro" id="IPR016201">
    <property type="entry name" value="PSI"/>
</dbReference>
<dbReference type="InterPro" id="IPR041019">
    <property type="entry name" value="TIG1_plexin"/>
</dbReference>
<dbReference type="Gene3D" id="2.60.40.10">
    <property type="entry name" value="Immunoglobulins"/>
    <property type="match status" value="3"/>
</dbReference>
<reference evidence="20" key="1">
    <citation type="submission" date="2025-08" db="UniProtKB">
        <authorList>
            <consortium name="Ensembl"/>
        </authorList>
    </citation>
    <scope>IDENTIFICATION</scope>
</reference>
<dbReference type="InterPro" id="IPR014756">
    <property type="entry name" value="Ig_E-set"/>
</dbReference>
<dbReference type="GO" id="GO:0008360">
    <property type="term" value="P:regulation of cell shape"/>
    <property type="evidence" value="ECO:0007669"/>
    <property type="project" value="UniProtKB-ARBA"/>
</dbReference>
<dbReference type="InterPro" id="IPR002165">
    <property type="entry name" value="Plexin_repeat"/>
</dbReference>
<dbReference type="InterPro" id="IPR031148">
    <property type="entry name" value="Plexin"/>
</dbReference>
<evidence type="ECO:0000256" key="3">
    <source>
        <dbReference type="ARBA" id="ARBA00022475"/>
    </source>
</evidence>
<dbReference type="InterPro" id="IPR015943">
    <property type="entry name" value="WD40/YVTN_repeat-like_dom_sf"/>
</dbReference>
<dbReference type="Ensembl" id="ENSSTUT00000091257.1">
    <property type="protein sequence ID" value="ENSSTUP00000085783.1"/>
    <property type="gene ID" value="ENSSTUG00000032316.1"/>
</dbReference>
<dbReference type="SMART" id="SM00429">
    <property type="entry name" value="IPT"/>
    <property type="match status" value="3"/>
</dbReference>
<accession>A0A674CQT1</accession>
<evidence type="ECO:0000256" key="8">
    <source>
        <dbReference type="ARBA" id="ARBA00022989"/>
    </source>
</evidence>
<dbReference type="FunFam" id="3.10.20.90:FF:000120">
    <property type="entry name" value="Plexin b1a"/>
    <property type="match status" value="1"/>
</dbReference>
<comment type="subcellular location">
    <subcellularLocation>
        <location evidence="1">Cell membrane</location>
        <topology evidence="1">Single-pass type I membrane protein</topology>
    </subcellularLocation>
</comment>
<dbReference type="GO" id="GO:0017154">
    <property type="term" value="F:semaphorin receptor activity"/>
    <property type="evidence" value="ECO:0007669"/>
    <property type="project" value="InterPro"/>
</dbReference>
<dbReference type="FunFam" id="1.10.506.10:FF:000012">
    <property type="entry name" value="Plexin B1"/>
    <property type="match status" value="1"/>
</dbReference>
<proteinExistence type="inferred from homology"/>
<organism evidence="20 21">
    <name type="scientific">Salmo trutta</name>
    <name type="common">Brown trout</name>
    <dbReference type="NCBI Taxonomy" id="8032"/>
    <lineage>
        <taxon>Eukaryota</taxon>
        <taxon>Metazoa</taxon>
        <taxon>Chordata</taxon>
        <taxon>Craniata</taxon>
        <taxon>Vertebrata</taxon>
        <taxon>Euteleostomi</taxon>
        <taxon>Actinopterygii</taxon>
        <taxon>Neopterygii</taxon>
        <taxon>Teleostei</taxon>
        <taxon>Protacanthopterygii</taxon>
        <taxon>Salmoniformes</taxon>
        <taxon>Salmonidae</taxon>
        <taxon>Salmoninae</taxon>
        <taxon>Salmo</taxon>
    </lineage>
</organism>
<dbReference type="Pfam" id="PF24479">
    <property type="entry name" value="PSI_PlexinA-B"/>
    <property type="match status" value="1"/>
</dbReference>
<evidence type="ECO:0000256" key="17">
    <source>
        <dbReference type="SAM" id="MobiDB-lite"/>
    </source>
</evidence>
<dbReference type="Pfam" id="PF20170">
    <property type="entry name" value="Plexin_RBD"/>
    <property type="match status" value="1"/>
</dbReference>
<reference evidence="20" key="2">
    <citation type="submission" date="2025-09" db="UniProtKB">
        <authorList>
            <consortium name="Ensembl"/>
        </authorList>
    </citation>
    <scope>IDENTIFICATION</scope>
</reference>
<protein>
    <recommendedName>
        <fullName evidence="15">Plexin-B1</fullName>
    </recommendedName>
</protein>
<dbReference type="GO" id="GO:0048675">
    <property type="term" value="P:axon extension"/>
    <property type="evidence" value="ECO:0007669"/>
    <property type="project" value="TreeGrafter"/>
</dbReference>
<dbReference type="InterPro" id="IPR046800">
    <property type="entry name" value="Plexin_RBD"/>
</dbReference>
<evidence type="ECO:0000256" key="5">
    <source>
        <dbReference type="ARBA" id="ARBA00022692"/>
    </source>
</evidence>
<evidence type="ECO:0000256" key="16">
    <source>
        <dbReference type="PROSITE-ProRule" id="PRU00352"/>
    </source>
</evidence>
<keyword evidence="9" id="KW-0175">Coiled coil</keyword>
<keyword evidence="10 18" id="KW-0472">Membrane</keyword>
<dbReference type="PROSITE" id="PS51004">
    <property type="entry name" value="SEMA"/>
    <property type="match status" value="1"/>
</dbReference>
<evidence type="ECO:0000256" key="18">
    <source>
        <dbReference type="SAM" id="Phobius"/>
    </source>
</evidence>
<keyword evidence="5 18" id="KW-0812">Transmembrane</keyword>
<feature type="compositionally biased region" description="Pro residues" evidence="17">
    <location>
        <begin position="1449"/>
        <end position="1460"/>
    </location>
</feature>
<evidence type="ECO:0000256" key="9">
    <source>
        <dbReference type="ARBA" id="ARBA00023054"/>
    </source>
</evidence>
<evidence type="ECO:0000256" key="7">
    <source>
        <dbReference type="ARBA" id="ARBA00022737"/>
    </source>
</evidence>
<dbReference type="SMART" id="SM00630">
    <property type="entry name" value="Sema"/>
    <property type="match status" value="1"/>
</dbReference>
<dbReference type="FunFam" id="1.10.506.10:FF:000010">
    <property type="entry name" value="Plexin B1"/>
    <property type="match status" value="1"/>
</dbReference>
<dbReference type="CDD" id="cd12793">
    <property type="entry name" value="RasGAP_plexin_B1"/>
    <property type="match status" value="1"/>
</dbReference>
<evidence type="ECO:0000256" key="13">
    <source>
        <dbReference type="ARBA" id="ARBA00023180"/>
    </source>
</evidence>
<dbReference type="Gene3D" id="3.10.20.90">
    <property type="entry name" value="Phosphatidylinositol 3-kinase Catalytic Subunit, Chain A, domain 1"/>
    <property type="match status" value="1"/>
</dbReference>
<dbReference type="CDD" id="cd01180">
    <property type="entry name" value="IPT_plexin_repeat1"/>
    <property type="match status" value="1"/>
</dbReference>
<evidence type="ECO:0000256" key="2">
    <source>
        <dbReference type="ARBA" id="ARBA00010297"/>
    </source>
</evidence>
<evidence type="ECO:0000256" key="1">
    <source>
        <dbReference type="ARBA" id="ARBA00004251"/>
    </source>
</evidence>
<evidence type="ECO:0000313" key="21">
    <source>
        <dbReference type="Proteomes" id="UP000472277"/>
    </source>
</evidence>
<dbReference type="GO" id="GO:0030334">
    <property type="term" value="P:regulation of cell migration"/>
    <property type="evidence" value="ECO:0007669"/>
    <property type="project" value="TreeGrafter"/>
</dbReference>
<comment type="similarity">
    <text evidence="2">Belongs to the plexin family.</text>
</comment>
<comment type="caution">
    <text evidence="16">Lacks conserved residue(s) required for the propagation of feature annotation.</text>
</comment>
<keyword evidence="13" id="KW-0325">Glycoprotein</keyword>
<keyword evidence="4" id="KW-0597">Phosphoprotein</keyword>
<dbReference type="FunFam" id="2.60.40.10:FF:000203">
    <property type="entry name" value="Plexin B2"/>
    <property type="match status" value="1"/>
</dbReference>
<sequence>MPPGKVRRGFSVPVAVPAPVLLLLLAAGWPSYGLAWASSPYPTFTRNDTLFEHMTLHPDPVVGRVYVGAQDRLFQLDRHLTAELQFDTGPVTDSRECLPPVTEGNCPQARPTSNHNKLLLVDPYSMELITCGSINQGICQKRSLDSVGTVLFSAERPVDTQYVAANHPNVSTVGLVVRSRPDRQPVLFVGRGYTSSHPPISTRNLAQEPIFSYEETAKLSVAGRLSEYDHHFVASFAQRQHVYFLFYRRDLKSQSREYRTYVSRVCLDDQAYYSYVEVPLACRSAAGKSYNLLQAVRLGLPPRGSGGEAGQAEVLLGVFSTHQTSSTRPSEDSALCMFNLDDLDQRINSTRDLCYTQFGRAEGGGEAAYIEYEVKSNCANLPSNTLDAYPCGSDHTPSPMASRVAVEAEPILDSPTARLTAVAVSVRAGHTIAFLGDSKGNLRKVFLGPNGEVEEYAVISIQANAAISSDLLLDQSEEHLFIMTSTMLQKRPVAECHEHLDCQACLSAHDPYCGWCVLEGRCGQQAQCSRGSQAGQWLWSFDMEQQCLTIQSLSPSNISRQEKRSISLSVLGLAVLEEDKSYSCFFHNSESPATVTDMGVTCLSPDPHRVLTGPPGQDFVTVTLSLRFGDVVVTATEFTFYDCTAAKQLSGSVPCRGCVLSRWGCNWCVHQHTCTHKPTCDEGPTTPPNPAMPTKAPTILPPTTLAEATTPIPETTTSEEKEQTTAEELVAEAESETGSPVVTPGNVELDAETEVATVMTEDGQPSDDLATLIPLAFPPETSPLEVVTASPPQELDKALSLAEPPMEVQPTPVSYPLPAPFPLGEPVDSDLPFHLDLTEAPSPLPLDHLHPTDAEGHGPEQEVLLWPREEVEEEAEDTAVENDTSTTFSAASVLSGDGEAADHFLSGSAYPQLLDADSELDYQYDSSDTFLPGDEGSYVRWGSSACPCVEKVQSSHLLPVQVARKITLLARNLHLFQDTDLDYECVLVIEGQTVVVDAYVEMDETNPSLFDITCQLHQSRYLSHSLYNSLFLSLLVTLYNCSVGRSDCSRCHTADQKYGCVWCGGDQSTCLYGDSCSEPIEQTCPAPVIHAIEPLSGLVEGGTVLTISGSNLGQKAEDILHSVTVAGVSCSVIPHLYEVSSRIVCKTKASGGEKTGQVSVEVSGGEFGLSSQRFSYQDPFVMEVSPQRGPKAGGTSLTITGRNLLTGHPSDITVTVGGVRCVIVSEAQDDSVVCVTGSSNRTGDHRVTLHYGNSQRHLHHSAYRFTPNPNITQAAPAKSFLSGGRLIFVSGHNLDVVQQPNMLVTVFPWESIPQRRRRRRSGGEREHEMEDKYMERCEVNSSSLILCRSPAVEPSVWGSQVDVAFLLDNLRFPFGAVSPQGAFSYEPNPVLHPLNQQEPLKPYRYNPGSFIQLEGENLDLAISKEEVVVLVGEGVCAVKTLTRNHLYCEPPPQQPFPGPPNSGRKREGADTLPEFTVHMGNLNFSLGTVQYDILSLSTFPLEAQVGVGVGASILALIVLIIVLIYRRKSKQALKDYKKVQIQLENLETSVRDRCKKEFTDLMTEMMDMSSDLVGSGIPFLDYRRYAERIFFPGHRESPLRRDLDVQESRRATVEQGLVQLSNLLNSKLFLTKFIHTLESQRTFSPRDRAYVASLLTVALHGKLEYFTDILKTLLNDLVEQYVVKNPKLMLRRTETVVEKLLTNWMSISLYAFLRDSAGESLYMLFRAIKHQVDKGPVDAVTGKAKYTLNDNRLLREDVEYKTLTLNVLMQGGGVNEMQLLPSKVLDIDTITQVKEKLLDQVYKGTSFSHRPHTDSLDLEWRSGVAGHLILSDEDLTSIVQGNWKRLNTLQHYKVADGATVALVPRHSKHIHHDNHDYVAGEKTPMLEDADEGGVRLWHLVKAGEEPELPKHRRGSVRERAKAIPEIYLTRLLSMKGTLQKFVDDLFTVILSTSRPVPLAVKYFFDLLDDQAQHHAITDPETIHIWKTNSLPLRFWINIVKNPQFIFDVQPSDHVDAVLTVISQTFMDSCTTSEHKLGRDSPINKLLYARDIPRYKQMVERYYADIRQTISASDQEMNSALAELSRNYSGELNYLVALHELYKYINKYYDQIIGALEEDSTAQKMQLGCRLQQIAAAVENKVTDL</sequence>
<evidence type="ECO:0000256" key="14">
    <source>
        <dbReference type="ARBA" id="ARBA00057668"/>
    </source>
</evidence>
<keyword evidence="3" id="KW-1003">Cell membrane</keyword>
<dbReference type="SUPFAM" id="SSF101912">
    <property type="entry name" value="Sema domain"/>
    <property type="match status" value="1"/>
</dbReference>
<dbReference type="Pfam" id="PF01437">
    <property type="entry name" value="PSI"/>
    <property type="match status" value="1"/>
</dbReference>
<dbReference type="Proteomes" id="UP000472277">
    <property type="component" value="Chromosome 16"/>
</dbReference>
<keyword evidence="8 18" id="KW-1133">Transmembrane helix</keyword>
<dbReference type="FunFam" id="2.60.40.10:FF:000705">
    <property type="entry name" value="Plexin B1"/>
    <property type="match status" value="1"/>
</dbReference>
<dbReference type="FunFam" id="2.60.40.10:FF:000131">
    <property type="entry name" value="Plexin A2"/>
    <property type="match status" value="1"/>
</dbReference>
<feature type="domain" description="Sema" evidence="19">
    <location>
        <begin position="24"/>
        <end position="493"/>
    </location>
</feature>
<evidence type="ECO:0000256" key="11">
    <source>
        <dbReference type="ARBA" id="ARBA00023157"/>
    </source>
</evidence>
<feature type="compositionally biased region" description="Low complexity" evidence="17">
    <location>
        <begin position="693"/>
        <end position="716"/>
    </location>
</feature>